<dbReference type="EMBL" id="BGZK01002772">
    <property type="protein sequence ID" value="GBP96356.1"/>
    <property type="molecule type" value="Genomic_DNA"/>
</dbReference>
<evidence type="ECO:0000313" key="2">
    <source>
        <dbReference type="EMBL" id="GBP96356.1"/>
    </source>
</evidence>
<dbReference type="Proteomes" id="UP000299102">
    <property type="component" value="Unassembled WGS sequence"/>
</dbReference>
<keyword evidence="3" id="KW-1185">Reference proteome</keyword>
<accession>A0A4C2A6Q3</accession>
<protein>
    <submittedName>
        <fullName evidence="2">Uncharacterized protein</fullName>
    </submittedName>
</protein>
<gene>
    <name evidence="2" type="ORF">EVAR_69438_1</name>
</gene>
<evidence type="ECO:0000313" key="3">
    <source>
        <dbReference type="Proteomes" id="UP000299102"/>
    </source>
</evidence>
<feature type="region of interest" description="Disordered" evidence="1">
    <location>
        <begin position="1"/>
        <end position="26"/>
    </location>
</feature>
<dbReference type="AlphaFoldDB" id="A0A4C2A6Q3"/>
<comment type="caution">
    <text evidence="2">The sequence shown here is derived from an EMBL/GenBank/DDBJ whole genome shotgun (WGS) entry which is preliminary data.</text>
</comment>
<sequence length="248" mass="28604">MYEMTNFPRKEKWSMTPAPRPPLRKCASRRPMQLSPLYDFLAMPDISRTLPERCRRRVRPSRLPPRPRGALRCNIRVEELGAWWAERPSSTPTSGSGALGADWWEGEGSDRKMDEWTNSPMAKWIRDKWRDGWTGGPNSFRNSTTSVRTPRLLTEGYVNRESAPNLGARQRSHGEHCNHFLLTIKRYAITWVMRWRRGAMGVARDGSSGPWTISQSFTLKCAGGRSSCVDRSLLFHFRINEAFPRNHN</sequence>
<evidence type="ECO:0000256" key="1">
    <source>
        <dbReference type="SAM" id="MobiDB-lite"/>
    </source>
</evidence>
<organism evidence="2 3">
    <name type="scientific">Eumeta variegata</name>
    <name type="common">Bagworm moth</name>
    <name type="synonym">Eumeta japonica</name>
    <dbReference type="NCBI Taxonomy" id="151549"/>
    <lineage>
        <taxon>Eukaryota</taxon>
        <taxon>Metazoa</taxon>
        <taxon>Ecdysozoa</taxon>
        <taxon>Arthropoda</taxon>
        <taxon>Hexapoda</taxon>
        <taxon>Insecta</taxon>
        <taxon>Pterygota</taxon>
        <taxon>Neoptera</taxon>
        <taxon>Endopterygota</taxon>
        <taxon>Lepidoptera</taxon>
        <taxon>Glossata</taxon>
        <taxon>Ditrysia</taxon>
        <taxon>Tineoidea</taxon>
        <taxon>Psychidae</taxon>
        <taxon>Oiketicinae</taxon>
        <taxon>Eumeta</taxon>
    </lineage>
</organism>
<name>A0A4C2A6Q3_EUMVA</name>
<proteinExistence type="predicted"/>
<reference evidence="2 3" key="1">
    <citation type="journal article" date="2019" name="Commun. Biol.">
        <title>The bagworm genome reveals a unique fibroin gene that provides high tensile strength.</title>
        <authorList>
            <person name="Kono N."/>
            <person name="Nakamura H."/>
            <person name="Ohtoshi R."/>
            <person name="Tomita M."/>
            <person name="Numata K."/>
            <person name="Arakawa K."/>
        </authorList>
    </citation>
    <scope>NUCLEOTIDE SEQUENCE [LARGE SCALE GENOMIC DNA]</scope>
</reference>